<keyword evidence="5" id="KW-0808">Transferase</keyword>
<evidence type="ECO:0000256" key="6">
    <source>
        <dbReference type="ARBA" id="ARBA00022723"/>
    </source>
</evidence>
<gene>
    <name evidence="13" type="ORF">IXB28_01975</name>
</gene>
<evidence type="ECO:0000259" key="12">
    <source>
        <dbReference type="Pfam" id="PF09084"/>
    </source>
</evidence>
<dbReference type="InterPro" id="IPR015168">
    <property type="entry name" value="SsuA/THI5"/>
</dbReference>
<dbReference type="Gene3D" id="3.40.190.10">
    <property type="entry name" value="Periplasmic binding protein-like II"/>
    <property type="match status" value="2"/>
</dbReference>
<evidence type="ECO:0000256" key="8">
    <source>
        <dbReference type="ARBA" id="ARBA00022977"/>
    </source>
</evidence>
<evidence type="ECO:0000256" key="7">
    <source>
        <dbReference type="ARBA" id="ARBA00022898"/>
    </source>
</evidence>
<evidence type="ECO:0000313" key="14">
    <source>
        <dbReference type="Proteomes" id="UP001196661"/>
    </source>
</evidence>
<evidence type="ECO:0000256" key="4">
    <source>
        <dbReference type="ARBA" id="ARBA00011738"/>
    </source>
</evidence>
<evidence type="ECO:0000256" key="10">
    <source>
        <dbReference type="ARBA" id="ARBA00033171"/>
    </source>
</evidence>
<dbReference type="RefSeq" id="WP_215616872.1">
    <property type="nucleotide sequence ID" value="NZ_JADOER010000003.1"/>
</dbReference>
<keyword evidence="6" id="KW-0479">Metal-binding</keyword>
<accession>A0ABS5XZG0</accession>
<reference evidence="13 14" key="1">
    <citation type="journal article" date="2021" name="Mar. Drugs">
        <title>Genome Reduction and Secondary Metabolism of the Marine Sponge-Associated Cyanobacterium Leptothoe.</title>
        <authorList>
            <person name="Konstantinou D."/>
            <person name="Popin R.V."/>
            <person name="Fewer D.P."/>
            <person name="Sivonen K."/>
            <person name="Gkelis S."/>
        </authorList>
    </citation>
    <scope>NUCLEOTIDE SEQUENCE [LARGE SCALE GENOMIC DNA]</scope>
    <source>
        <strain evidence="13 14">TAU-MAC 1615</strain>
    </source>
</reference>
<comment type="subunit">
    <text evidence="4">Homodimer.</text>
</comment>
<dbReference type="PANTHER" id="PTHR31528:SF1">
    <property type="entry name" value="4-AMINO-5-HYDROXYMETHYL-2-METHYLPYRIMIDINE PHOSPHATE SYNTHASE THI11-RELATED"/>
    <property type="match status" value="1"/>
</dbReference>
<evidence type="ECO:0000256" key="5">
    <source>
        <dbReference type="ARBA" id="ARBA00022679"/>
    </source>
</evidence>
<evidence type="ECO:0000256" key="9">
    <source>
        <dbReference type="ARBA" id="ARBA00023004"/>
    </source>
</evidence>
<comment type="pathway">
    <text evidence="2">Cofactor biosynthesis; thiamine diphosphate biosynthesis.</text>
</comment>
<evidence type="ECO:0000256" key="3">
    <source>
        <dbReference type="ARBA" id="ARBA00009406"/>
    </source>
</evidence>
<comment type="catalytic activity">
    <reaction evidence="11">
        <text>N(6)-(pyridoxal phosphate)-L-lysyl-[4-amino-5-hydroxymethyl-2-methylpyrimidine phosphate synthase] + L-histidyl-[4-amino-5-hydroxymethyl-2-methylpyrimidine phosphate synthase] + 2 Fe(3+) + 4 H2O = L-lysyl-[4-amino-5-hydroxymethyl-2-methylpyrimidine phosphate synthase] + (2S)-2-amino-5-hydroxy-4-oxopentanoyl-[4-amino-5-hydroxymethyl-2-methylpyrimidine phosphate synthase] + 4-amino-2-methyl-5-(phosphooxymethyl)pyrimidine + 3-oxopropanoate + 2 Fe(2+) + 2 H(+)</text>
        <dbReference type="Rhea" id="RHEA:65756"/>
        <dbReference type="Rhea" id="RHEA-COMP:16892"/>
        <dbReference type="Rhea" id="RHEA-COMP:16893"/>
        <dbReference type="Rhea" id="RHEA-COMP:16894"/>
        <dbReference type="Rhea" id="RHEA-COMP:16895"/>
        <dbReference type="ChEBI" id="CHEBI:15377"/>
        <dbReference type="ChEBI" id="CHEBI:15378"/>
        <dbReference type="ChEBI" id="CHEBI:29033"/>
        <dbReference type="ChEBI" id="CHEBI:29034"/>
        <dbReference type="ChEBI" id="CHEBI:29969"/>
        <dbReference type="ChEBI" id="CHEBI:29979"/>
        <dbReference type="ChEBI" id="CHEBI:33190"/>
        <dbReference type="ChEBI" id="CHEBI:58354"/>
        <dbReference type="ChEBI" id="CHEBI:143915"/>
        <dbReference type="ChEBI" id="CHEBI:157692"/>
    </reaction>
    <physiologicalReaction direction="left-to-right" evidence="11">
        <dbReference type="Rhea" id="RHEA:65757"/>
    </physiologicalReaction>
</comment>
<evidence type="ECO:0000313" key="13">
    <source>
        <dbReference type="EMBL" id="MBT9310961.1"/>
    </source>
</evidence>
<comment type="function">
    <text evidence="1">Responsible for the formation of the pyrimidine heterocycle in the thiamine biosynthesis pathway. Catalyzes the formation of hydroxymethylpyrimidine phosphate (HMP-P) from histidine and pyridoxal phosphate (PLP). The protein uses PLP and the active site histidine to form HMP-P, generating an inactive enzyme. The enzyme can only undergo a single turnover, which suggests it is a suicide enzyme.</text>
</comment>
<protein>
    <recommendedName>
        <fullName evidence="10">Thiamine pyrimidine synthase</fullName>
    </recommendedName>
</protein>
<dbReference type="EMBL" id="JADOER010000003">
    <property type="protein sequence ID" value="MBT9310961.1"/>
    <property type="molecule type" value="Genomic_DNA"/>
</dbReference>
<evidence type="ECO:0000256" key="1">
    <source>
        <dbReference type="ARBA" id="ARBA00003469"/>
    </source>
</evidence>
<dbReference type="InterPro" id="IPR027939">
    <property type="entry name" value="NMT1/THI5"/>
</dbReference>
<keyword evidence="7" id="KW-0663">Pyridoxal phosphate</keyword>
<dbReference type="SUPFAM" id="SSF53850">
    <property type="entry name" value="Periplasmic binding protein-like II"/>
    <property type="match status" value="1"/>
</dbReference>
<dbReference type="Proteomes" id="UP001196661">
    <property type="component" value="Unassembled WGS sequence"/>
</dbReference>
<name>A0ABS5XZG0_9CYAN</name>
<keyword evidence="9" id="KW-0408">Iron</keyword>
<feature type="domain" description="SsuA/THI5-like" evidence="12">
    <location>
        <begin position="33"/>
        <end position="243"/>
    </location>
</feature>
<sequence length="320" mass="35598">MVISRRGLLQAGIGWLPWRAMPRLTMQLDWHLNAQFAGLCVAESLGYYRRAGLVVNLKAAEPAMDVVQTVVAQPQTLGCAEESLILTAQSEGIDIVAIAAMLQASPLALMSLPQQSLTHPRQLIGKRIGVHSDGRKAVELVLYSHNIDPQQLDLVDIPYDKKYQRLSQGEFDAVQCYALDEPIEFAQRSGQVPTVLPLKDYGFDAYSQVIFAPTSLVMDQPQNIQHFLSATFAGWRWAIEHPSTTANLLVEQYVEPDYQNIAYQQASLEILADYVLPKDAPRLGIIDARRWHESAKQLQQAGLIAALPPMAMSVNDNLWP</sequence>
<keyword evidence="8" id="KW-0784">Thiamine biosynthesis</keyword>
<evidence type="ECO:0000256" key="2">
    <source>
        <dbReference type="ARBA" id="ARBA00004948"/>
    </source>
</evidence>
<organism evidence="13 14">
    <name type="scientific">Leptothoe kymatousa TAU-MAC 1615</name>
    <dbReference type="NCBI Taxonomy" id="2364775"/>
    <lineage>
        <taxon>Bacteria</taxon>
        <taxon>Bacillati</taxon>
        <taxon>Cyanobacteriota</taxon>
        <taxon>Cyanophyceae</taxon>
        <taxon>Nodosilineales</taxon>
        <taxon>Cymatolegaceae</taxon>
        <taxon>Leptothoe</taxon>
        <taxon>Leptothoe kymatousa</taxon>
    </lineage>
</organism>
<dbReference type="PANTHER" id="PTHR31528">
    <property type="entry name" value="4-AMINO-5-HYDROXYMETHYL-2-METHYLPYRIMIDINE PHOSPHATE SYNTHASE THI11-RELATED"/>
    <property type="match status" value="1"/>
</dbReference>
<proteinExistence type="inferred from homology"/>
<comment type="similarity">
    <text evidence="3">Belongs to the NMT1/THI5 family.</text>
</comment>
<evidence type="ECO:0000256" key="11">
    <source>
        <dbReference type="ARBA" id="ARBA00048179"/>
    </source>
</evidence>
<comment type="caution">
    <text evidence="13">The sequence shown here is derived from an EMBL/GenBank/DDBJ whole genome shotgun (WGS) entry which is preliminary data.</text>
</comment>
<keyword evidence="14" id="KW-1185">Reference proteome</keyword>
<dbReference type="Pfam" id="PF09084">
    <property type="entry name" value="NMT1"/>
    <property type="match status" value="1"/>
</dbReference>